<organism evidence="1 2">
    <name type="scientific">Hyaloscypha variabilis (strain UAMH 11265 / GT02V1 / F)</name>
    <name type="common">Meliniomyces variabilis</name>
    <dbReference type="NCBI Taxonomy" id="1149755"/>
    <lineage>
        <taxon>Eukaryota</taxon>
        <taxon>Fungi</taxon>
        <taxon>Dikarya</taxon>
        <taxon>Ascomycota</taxon>
        <taxon>Pezizomycotina</taxon>
        <taxon>Leotiomycetes</taxon>
        <taxon>Helotiales</taxon>
        <taxon>Hyaloscyphaceae</taxon>
        <taxon>Hyaloscypha</taxon>
        <taxon>Hyaloscypha variabilis</taxon>
    </lineage>
</organism>
<sequence length="160" mass="18074">MTYPTPVSNLQVPSPLRLVLDFHIDLPPSAKIPLAHYILGRSVYRWDRLPGGTSQEEALISEPFLSRPMVIIQSQRNISPTRVSRNERILEREAERVKSPQRKVFARIEAQSSIGRISVAKEQASAQRRTAAKASKDAAKVPRSLICSGFLLMFPERSRR</sequence>
<keyword evidence="2" id="KW-1185">Reference proteome</keyword>
<accession>A0A2J6RF34</accession>
<name>A0A2J6RF34_HYAVF</name>
<dbReference type="Proteomes" id="UP000235786">
    <property type="component" value="Unassembled WGS sequence"/>
</dbReference>
<dbReference type="AlphaFoldDB" id="A0A2J6RF34"/>
<protein>
    <submittedName>
        <fullName evidence="1">Uncharacterized protein</fullName>
    </submittedName>
</protein>
<evidence type="ECO:0000313" key="1">
    <source>
        <dbReference type="EMBL" id="PMD37129.1"/>
    </source>
</evidence>
<gene>
    <name evidence="1" type="ORF">L207DRAFT_71115</name>
</gene>
<reference evidence="1 2" key="1">
    <citation type="submission" date="2016-04" db="EMBL/GenBank/DDBJ databases">
        <title>A degradative enzymes factory behind the ericoid mycorrhizal symbiosis.</title>
        <authorList>
            <consortium name="DOE Joint Genome Institute"/>
            <person name="Martino E."/>
            <person name="Morin E."/>
            <person name="Grelet G."/>
            <person name="Kuo A."/>
            <person name="Kohler A."/>
            <person name="Daghino S."/>
            <person name="Barry K."/>
            <person name="Choi C."/>
            <person name="Cichocki N."/>
            <person name="Clum A."/>
            <person name="Copeland A."/>
            <person name="Hainaut M."/>
            <person name="Haridas S."/>
            <person name="Labutti K."/>
            <person name="Lindquist E."/>
            <person name="Lipzen A."/>
            <person name="Khouja H.-R."/>
            <person name="Murat C."/>
            <person name="Ohm R."/>
            <person name="Olson A."/>
            <person name="Spatafora J."/>
            <person name="Veneault-Fourrey C."/>
            <person name="Henrissat B."/>
            <person name="Grigoriev I."/>
            <person name="Martin F."/>
            <person name="Perotto S."/>
        </authorList>
    </citation>
    <scope>NUCLEOTIDE SEQUENCE [LARGE SCALE GENOMIC DNA]</scope>
    <source>
        <strain evidence="1 2">F</strain>
    </source>
</reference>
<proteinExistence type="predicted"/>
<evidence type="ECO:0000313" key="2">
    <source>
        <dbReference type="Proteomes" id="UP000235786"/>
    </source>
</evidence>
<dbReference type="EMBL" id="KZ613949">
    <property type="protein sequence ID" value="PMD37129.1"/>
    <property type="molecule type" value="Genomic_DNA"/>
</dbReference>